<dbReference type="GO" id="GO:0051082">
    <property type="term" value="F:unfolded protein binding"/>
    <property type="evidence" value="ECO:0007669"/>
    <property type="project" value="TreeGrafter"/>
</dbReference>
<evidence type="ECO:0000256" key="4">
    <source>
        <dbReference type="ARBA" id="ARBA00023186"/>
    </source>
</evidence>
<dbReference type="PANTHER" id="PTHR13194:SF18">
    <property type="entry name" value="COMPLEX I INTERMEDIATE-ASSOCIATED PROTEIN 30, MITOCHONDRIAL"/>
    <property type="match status" value="1"/>
</dbReference>
<protein>
    <recommendedName>
        <fullName evidence="6">NADH:ubiquinone oxidoreductase intermediate-associated protein 30 domain-containing protein</fullName>
    </recommendedName>
</protein>
<dbReference type="GO" id="GO:0005739">
    <property type="term" value="C:mitochondrion"/>
    <property type="evidence" value="ECO:0007669"/>
    <property type="project" value="UniProtKB-SubCell"/>
</dbReference>
<evidence type="ECO:0000313" key="8">
    <source>
        <dbReference type="Proteomes" id="UP000308133"/>
    </source>
</evidence>
<sequence length="260" mass="30112">MQCTRRLYAQAGFWSRSMNEFKRLSRIAVNMETLEVPKKPYHLIKFDTPGKVDELKLMADFQQGGFSKADITHHEETATEPNHIRFKGSISTELPPSRQDIQRSGYAAFRTKDFGRTIFGQWFWDVDPYAFLAMKIKSDGRRYHINIQTDSLVPTDIHQHRLYTTTPGEWETVVVRFSDFVRTNYGMPVEPQSEMMKNKLKSVGIGLIDRVPGPFDISIAEIYATNYRSGQDAAEAQKALPEQQREQKEKKQEEPEKILM</sequence>
<feature type="region of interest" description="Disordered" evidence="5">
    <location>
        <begin position="231"/>
        <end position="260"/>
    </location>
</feature>
<gene>
    <name evidence="7" type="ORF">C1H76_4643</name>
</gene>
<dbReference type="Proteomes" id="UP000308133">
    <property type="component" value="Unassembled WGS sequence"/>
</dbReference>
<name>A0A4U7B0G1_9PEZI</name>
<comment type="caution">
    <text evidence="7">The sequence shown here is derived from an EMBL/GenBank/DDBJ whole genome shotgun (WGS) entry which is preliminary data.</text>
</comment>
<dbReference type="GO" id="GO:0006120">
    <property type="term" value="P:mitochondrial electron transport, NADH to ubiquinone"/>
    <property type="evidence" value="ECO:0007669"/>
    <property type="project" value="TreeGrafter"/>
</dbReference>
<evidence type="ECO:0000256" key="3">
    <source>
        <dbReference type="ARBA" id="ARBA00023128"/>
    </source>
</evidence>
<evidence type="ECO:0000256" key="1">
    <source>
        <dbReference type="ARBA" id="ARBA00004173"/>
    </source>
</evidence>
<dbReference type="GO" id="GO:0010257">
    <property type="term" value="P:NADH dehydrogenase complex assembly"/>
    <property type="evidence" value="ECO:0007669"/>
    <property type="project" value="TreeGrafter"/>
</dbReference>
<reference evidence="7 8" key="1">
    <citation type="submission" date="2018-02" db="EMBL/GenBank/DDBJ databases">
        <title>Draft genome sequences of Elsinoe sp., causing black scab on jojoba.</title>
        <authorList>
            <person name="Stodart B."/>
            <person name="Jeffress S."/>
            <person name="Ash G."/>
            <person name="Arun Chinnappa K."/>
        </authorList>
    </citation>
    <scope>NUCLEOTIDE SEQUENCE [LARGE SCALE GENOMIC DNA]</scope>
    <source>
        <strain evidence="7 8">Hillstone_2</strain>
    </source>
</reference>
<evidence type="ECO:0000256" key="2">
    <source>
        <dbReference type="ARBA" id="ARBA00007884"/>
    </source>
</evidence>
<feature type="compositionally biased region" description="Basic and acidic residues" evidence="5">
    <location>
        <begin position="243"/>
        <end position="260"/>
    </location>
</feature>
<keyword evidence="4" id="KW-0143">Chaperone</keyword>
<comment type="subcellular location">
    <subcellularLocation>
        <location evidence="1">Mitochondrion</location>
    </subcellularLocation>
</comment>
<feature type="domain" description="NADH:ubiquinone oxidoreductase intermediate-associated protein 30" evidence="6">
    <location>
        <begin position="44"/>
        <end position="219"/>
    </location>
</feature>
<proteinExistence type="inferred from homology"/>
<evidence type="ECO:0000259" key="6">
    <source>
        <dbReference type="Pfam" id="PF08547"/>
    </source>
</evidence>
<dbReference type="AlphaFoldDB" id="A0A4U7B0G1"/>
<comment type="similarity">
    <text evidence="2">Belongs to the CIA30 family.</text>
</comment>
<evidence type="ECO:0000313" key="7">
    <source>
        <dbReference type="EMBL" id="TKX23095.1"/>
    </source>
</evidence>
<organism evidence="7 8">
    <name type="scientific">Elsinoe australis</name>
    <dbReference type="NCBI Taxonomy" id="40998"/>
    <lineage>
        <taxon>Eukaryota</taxon>
        <taxon>Fungi</taxon>
        <taxon>Dikarya</taxon>
        <taxon>Ascomycota</taxon>
        <taxon>Pezizomycotina</taxon>
        <taxon>Dothideomycetes</taxon>
        <taxon>Dothideomycetidae</taxon>
        <taxon>Myriangiales</taxon>
        <taxon>Elsinoaceae</taxon>
        <taxon>Elsinoe</taxon>
    </lineage>
</organism>
<keyword evidence="3" id="KW-0496">Mitochondrion</keyword>
<dbReference type="InterPro" id="IPR013857">
    <property type="entry name" value="NADH-UbQ_OxRdtase-assoc_prot30"/>
</dbReference>
<dbReference type="InterPro" id="IPR008979">
    <property type="entry name" value="Galactose-bd-like_sf"/>
</dbReference>
<dbReference type="InterPro" id="IPR039131">
    <property type="entry name" value="NDUFAF1"/>
</dbReference>
<dbReference type="Pfam" id="PF08547">
    <property type="entry name" value="CIA30"/>
    <property type="match status" value="1"/>
</dbReference>
<evidence type="ECO:0000256" key="5">
    <source>
        <dbReference type="SAM" id="MobiDB-lite"/>
    </source>
</evidence>
<dbReference type="PANTHER" id="PTHR13194">
    <property type="entry name" value="COMPLEX I INTERMEDIATE-ASSOCIATED PROTEIN 30"/>
    <property type="match status" value="1"/>
</dbReference>
<dbReference type="EMBL" id="PTQR01000057">
    <property type="protein sequence ID" value="TKX23095.1"/>
    <property type="molecule type" value="Genomic_DNA"/>
</dbReference>
<accession>A0A4U7B0G1</accession>
<dbReference type="SUPFAM" id="SSF49785">
    <property type="entry name" value="Galactose-binding domain-like"/>
    <property type="match status" value="1"/>
</dbReference>